<accession>A0A285TDQ3</accession>
<dbReference type="Proteomes" id="UP000219068">
    <property type="component" value="Unassembled WGS sequence"/>
</dbReference>
<evidence type="ECO:0000259" key="7">
    <source>
        <dbReference type="Pfam" id="PF22451"/>
    </source>
</evidence>
<organism evidence="8 9">
    <name type="scientific">Thalassospira xiamenensis</name>
    <dbReference type="NCBI Taxonomy" id="220697"/>
    <lineage>
        <taxon>Bacteria</taxon>
        <taxon>Pseudomonadati</taxon>
        <taxon>Pseudomonadota</taxon>
        <taxon>Alphaproteobacteria</taxon>
        <taxon>Rhodospirillales</taxon>
        <taxon>Thalassospiraceae</taxon>
        <taxon>Thalassospira</taxon>
    </lineage>
</organism>
<dbReference type="Pfam" id="PF17805">
    <property type="entry name" value="AsnC_trans_reg2"/>
    <property type="match status" value="1"/>
</dbReference>
<dbReference type="InterPro" id="IPR053953">
    <property type="entry name" value="NirdL-like_HTH"/>
</dbReference>
<dbReference type="RefSeq" id="WP_097051935.1">
    <property type="nucleotide sequence ID" value="NZ_OBMM01000003.1"/>
</dbReference>
<feature type="domain" description="Siroheme decarboxylase NirL-like HTH" evidence="7">
    <location>
        <begin position="8"/>
        <end position="52"/>
    </location>
</feature>
<dbReference type="SUPFAM" id="SSF46785">
    <property type="entry name" value="Winged helix' DNA-binding domain"/>
    <property type="match status" value="1"/>
</dbReference>
<dbReference type="Pfam" id="PF22451">
    <property type="entry name" value="NirdL-like_HTH"/>
    <property type="match status" value="1"/>
</dbReference>
<dbReference type="EC" id="4.1.1.111" evidence="4"/>
<evidence type="ECO:0000256" key="4">
    <source>
        <dbReference type="ARBA" id="ARBA00023471"/>
    </source>
</evidence>
<dbReference type="PANTHER" id="PTHR43413:SF1">
    <property type="entry name" value="SIROHEME DECARBOXYLASE NIRL SUBUNIT"/>
    <property type="match status" value="1"/>
</dbReference>
<dbReference type="GO" id="GO:0016829">
    <property type="term" value="F:lyase activity"/>
    <property type="evidence" value="ECO:0007669"/>
    <property type="project" value="UniProtKB-KW"/>
</dbReference>
<gene>
    <name evidence="8" type="ORF">SAMN05428964_10318</name>
</gene>
<comment type="catalytic activity">
    <reaction evidence="5">
        <text>siroheme + 2 H(+) = 12,18-didecarboxysiroheme + 2 CO2</text>
        <dbReference type="Rhea" id="RHEA:19093"/>
        <dbReference type="ChEBI" id="CHEBI:15378"/>
        <dbReference type="ChEBI" id="CHEBI:16526"/>
        <dbReference type="ChEBI" id="CHEBI:60052"/>
        <dbReference type="ChEBI" id="CHEBI:140497"/>
        <dbReference type="EC" id="4.1.1.111"/>
    </reaction>
</comment>
<dbReference type="InterPro" id="IPR040523">
    <property type="entry name" value="AsnC_trans_reg2"/>
</dbReference>
<proteinExistence type="inferred from homology"/>
<dbReference type="PANTHER" id="PTHR43413">
    <property type="entry name" value="TRANSCRIPTIONAL REGULATOR, ASNC FAMILY"/>
    <property type="match status" value="1"/>
</dbReference>
<protein>
    <recommendedName>
        <fullName evidence="4">siroheme decarboxylase</fullName>
        <ecNumber evidence="4">4.1.1.111</ecNumber>
    </recommendedName>
</protein>
<comment type="pathway">
    <text evidence="2">Porphyrin-containing compound metabolism.</text>
</comment>
<evidence type="ECO:0000256" key="5">
    <source>
        <dbReference type="ARBA" id="ARBA00048470"/>
    </source>
</evidence>
<keyword evidence="1" id="KW-0456">Lyase</keyword>
<feature type="domain" description="Siroheme decarboxylase AsnC-like ligand binding" evidence="6">
    <location>
        <begin position="64"/>
        <end position="150"/>
    </location>
</feature>
<comment type="similarity">
    <text evidence="3">Belongs to the Ahb/Nir family.</text>
</comment>
<evidence type="ECO:0000259" key="6">
    <source>
        <dbReference type="Pfam" id="PF17805"/>
    </source>
</evidence>
<dbReference type="InterPro" id="IPR036390">
    <property type="entry name" value="WH_DNA-bd_sf"/>
</dbReference>
<evidence type="ECO:0000256" key="2">
    <source>
        <dbReference type="ARBA" id="ARBA00023444"/>
    </source>
</evidence>
<dbReference type="AlphaFoldDB" id="A0A285TDQ3"/>
<evidence type="ECO:0000313" key="8">
    <source>
        <dbReference type="EMBL" id="SOC20182.1"/>
    </source>
</evidence>
<dbReference type="InterPro" id="IPR050684">
    <property type="entry name" value="HTH-Siroheme_Decarb"/>
</dbReference>
<evidence type="ECO:0000313" key="9">
    <source>
        <dbReference type="Proteomes" id="UP000219068"/>
    </source>
</evidence>
<sequence>MELSNLQHRLIERLRDGLPLGKHPYADIANDLGATEETVIETLEQLIAHKVINRFGMIIRHRALGYQANAMCVFDIGDDAAPDIGKAMAALPYVTLCYRRERVAGVWPYNLYCMIHGRDRLTVRAQIRHLFARLELHDAPHKVLFSKQCFTQRAGKYGAPRASVSLPAPTETRAIPDEVREIS</sequence>
<dbReference type="EMBL" id="OBMM01000003">
    <property type="protein sequence ID" value="SOC20182.1"/>
    <property type="molecule type" value="Genomic_DNA"/>
</dbReference>
<evidence type="ECO:0000256" key="1">
    <source>
        <dbReference type="ARBA" id="ARBA00023239"/>
    </source>
</evidence>
<dbReference type="Gene3D" id="3.30.70.3460">
    <property type="match status" value="1"/>
</dbReference>
<name>A0A285TDQ3_9PROT</name>
<reference evidence="8 9" key="1">
    <citation type="submission" date="2017-08" db="EMBL/GenBank/DDBJ databases">
        <authorList>
            <person name="de Groot N.N."/>
        </authorList>
    </citation>
    <scope>NUCLEOTIDE SEQUENCE [LARGE SCALE GENOMIC DNA]</scope>
    <source>
        <strain evidence="8 9">USBA 78</strain>
    </source>
</reference>
<evidence type="ECO:0000256" key="3">
    <source>
        <dbReference type="ARBA" id="ARBA00023457"/>
    </source>
</evidence>